<keyword evidence="6" id="KW-0479">Metal-binding</keyword>
<accession>A0A517R0A7</accession>
<feature type="transmembrane region" description="Helical" evidence="8">
    <location>
        <begin position="271"/>
        <end position="289"/>
    </location>
</feature>
<sequence length="794" mass="85596">MESNWAKNIGRDLAASVVVFLVALPLCLGIALASRAPGMEEGLNVPLFSGLLAGIVGGIVVGSLSGSHTSVSGPAAGLTAVVAMQIEALGSYQAFVAAVAVAGFIQILLGVLRAGFISAFFPSSVIKGLLAAIGVILILKQIPHVLGRDSDPEGDMSFSQPDHHNTFTELWAVVTDVTSGHVVLGAAIIGVASLVFLVLSDRFAFFKKVPVLAPVTVVAFGFIMRWLFNTSGGPLLAVQGEHLVNVPVAQGLQNFDQFIVWPDWSHYLNPQFYIAAVTVAIVASLETLLNLEAVDKLDPKQRNSPPDRELFAQGCGNVVSGMFGGLPITSVIVRSSVNVRSGAVTKLSAIAHGFILVGFCFFGPQVLNSIPLSCLAAILLHTGFKLANPELFKQMWREGWNQFLPFIITVTAIVLTDLLIGIIIGLVFAIGFILKSNLRRPLHLIRENHVSGEVLRIELANQVSFLNRAALLRVLENVPAGSRVLLDARSTDYIDPDVLDLISDFKKETAPAKNISVSRIGFKDRYVDGDEIEFIDFSTRELQENMRPEHVLQVLKDGNERFRTGHSLTRNYTKAIHETAEGQFPLACVVSCIDSRNPTEIIFDLGVGDVFTVRIAGNVVKEKVMASIEYACAVAGAKLVVILGHTRCGAVTAAVNLAEQNADPAEATGCEHLAAVVNEIQKSIEPARQLNETRQALKQTRWAPKSSSVEPEDDFPDIVARANVDRMMHVLLEQSHTMAKLCDEGKIGVVGGMYDVRTGGVEFFESAPSSLLEQSPPEVQPPEREQTVVQSNGQ</sequence>
<proteinExistence type="inferred from homology"/>
<dbReference type="GO" id="GO:0016020">
    <property type="term" value="C:membrane"/>
    <property type="evidence" value="ECO:0007669"/>
    <property type="project" value="UniProtKB-SubCell"/>
</dbReference>
<dbReference type="Proteomes" id="UP000317318">
    <property type="component" value="Chromosome"/>
</dbReference>
<evidence type="ECO:0000256" key="8">
    <source>
        <dbReference type="SAM" id="Phobius"/>
    </source>
</evidence>
<feature type="transmembrane region" description="Helical" evidence="8">
    <location>
        <begin position="344"/>
        <end position="362"/>
    </location>
</feature>
<evidence type="ECO:0000256" key="3">
    <source>
        <dbReference type="ARBA" id="ARBA00022692"/>
    </source>
</evidence>
<feature type="region of interest" description="Disordered" evidence="7">
    <location>
        <begin position="767"/>
        <end position="794"/>
    </location>
</feature>
<evidence type="ECO:0000256" key="5">
    <source>
        <dbReference type="ARBA" id="ARBA00023136"/>
    </source>
</evidence>
<protein>
    <submittedName>
        <fullName evidence="10">C4-dicarboxylic acid transporter DauA</fullName>
    </submittedName>
</protein>
<name>A0A517R0A7_9PLAN</name>
<feature type="transmembrane region" description="Helical" evidence="8">
    <location>
        <begin position="92"/>
        <end position="112"/>
    </location>
</feature>
<evidence type="ECO:0000256" key="6">
    <source>
        <dbReference type="PIRSR" id="PIRSR601765-1"/>
    </source>
</evidence>
<keyword evidence="3 8" id="KW-0812">Transmembrane</keyword>
<dbReference type="OrthoDB" id="9769739at2"/>
<feature type="domain" description="SLC26A/SulP transporter" evidence="9">
    <location>
        <begin position="11"/>
        <end position="402"/>
    </location>
</feature>
<feature type="transmembrane region" description="Helical" evidence="8">
    <location>
        <begin position="45"/>
        <end position="64"/>
    </location>
</feature>
<feature type="binding site" evidence="6">
    <location>
        <position position="648"/>
    </location>
    <ligand>
        <name>Zn(2+)</name>
        <dbReference type="ChEBI" id="CHEBI:29105"/>
    </ligand>
</feature>
<evidence type="ECO:0000256" key="2">
    <source>
        <dbReference type="ARBA" id="ARBA00006217"/>
    </source>
</evidence>
<feature type="transmembrane region" description="Helical" evidence="8">
    <location>
        <begin position="180"/>
        <end position="199"/>
    </location>
</feature>
<keyword evidence="11" id="KW-1185">Reference proteome</keyword>
<dbReference type="InterPro" id="IPR001765">
    <property type="entry name" value="Carbonic_anhydrase"/>
</dbReference>
<feature type="binding site" evidence="6">
    <location>
        <position position="645"/>
    </location>
    <ligand>
        <name>Zn(2+)</name>
        <dbReference type="ChEBI" id="CHEBI:29105"/>
    </ligand>
</feature>
<keyword evidence="4 8" id="KW-1133">Transmembrane helix</keyword>
<feature type="transmembrane region" description="Helical" evidence="8">
    <location>
        <begin position="407"/>
        <end position="434"/>
    </location>
</feature>
<dbReference type="InterPro" id="IPR036874">
    <property type="entry name" value="Carbonic_anhydrase_sf"/>
</dbReference>
<dbReference type="InterPro" id="IPR001902">
    <property type="entry name" value="SLC26A/SulP_fam"/>
</dbReference>
<evidence type="ECO:0000256" key="4">
    <source>
        <dbReference type="ARBA" id="ARBA00022989"/>
    </source>
</evidence>
<organism evidence="10 11">
    <name type="scientific">Stratiformator vulcanicus</name>
    <dbReference type="NCBI Taxonomy" id="2527980"/>
    <lineage>
        <taxon>Bacteria</taxon>
        <taxon>Pseudomonadati</taxon>
        <taxon>Planctomycetota</taxon>
        <taxon>Planctomycetia</taxon>
        <taxon>Planctomycetales</taxon>
        <taxon>Planctomycetaceae</taxon>
        <taxon>Stratiformator</taxon>
    </lineage>
</organism>
<dbReference type="RefSeq" id="WP_145363381.1">
    <property type="nucleotide sequence ID" value="NZ_CP036268.1"/>
</dbReference>
<dbReference type="SMART" id="SM00947">
    <property type="entry name" value="Pro_CA"/>
    <property type="match status" value="1"/>
</dbReference>
<dbReference type="Gene3D" id="3.40.1050.10">
    <property type="entry name" value="Carbonic anhydrase"/>
    <property type="match status" value="1"/>
</dbReference>
<dbReference type="InterPro" id="IPR011547">
    <property type="entry name" value="SLC26A/SulP_dom"/>
</dbReference>
<feature type="transmembrane region" description="Helical" evidence="8">
    <location>
        <begin position="13"/>
        <end position="33"/>
    </location>
</feature>
<dbReference type="PANTHER" id="PTHR11814">
    <property type="entry name" value="SULFATE TRANSPORTER"/>
    <property type="match status" value="1"/>
</dbReference>
<evidence type="ECO:0000313" key="11">
    <source>
        <dbReference type="Proteomes" id="UP000317318"/>
    </source>
</evidence>
<feature type="transmembrane region" description="Helical" evidence="8">
    <location>
        <begin position="119"/>
        <end position="139"/>
    </location>
</feature>
<dbReference type="EMBL" id="CP036268">
    <property type="protein sequence ID" value="QDT37250.1"/>
    <property type="molecule type" value="Genomic_DNA"/>
</dbReference>
<dbReference type="Pfam" id="PF00484">
    <property type="entry name" value="Pro_CA"/>
    <property type="match status" value="1"/>
</dbReference>
<evidence type="ECO:0000256" key="7">
    <source>
        <dbReference type="SAM" id="MobiDB-lite"/>
    </source>
</evidence>
<evidence type="ECO:0000259" key="9">
    <source>
        <dbReference type="Pfam" id="PF00916"/>
    </source>
</evidence>
<feature type="transmembrane region" description="Helical" evidence="8">
    <location>
        <begin position="211"/>
        <end position="228"/>
    </location>
</feature>
<reference evidence="10 11" key="1">
    <citation type="submission" date="2019-02" db="EMBL/GenBank/DDBJ databases">
        <title>Deep-cultivation of Planctomycetes and their phenomic and genomic characterization uncovers novel biology.</title>
        <authorList>
            <person name="Wiegand S."/>
            <person name="Jogler M."/>
            <person name="Boedeker C."/>
            <person name="Pinto D."/>
            <person name="Vollmers J."/>
            <person name="Rivas-Marin E."/>
            <person name="Kohn T."/>
            <person name="Peeters S.H."/>
            <person name="Heuer A."/>
            <person name="Rast P."/>
            <person name="Oberbeckmann S."/>
            <person name="Bunk B."/>
            <person name="Jeske O."/>
            <person name="Meyerdierks A."/>
            <person name="Storesund J.E."/>
            <person name="Kallscheuer N."/>
            <person name="Luecker S."/>
            <person name="Lage O.M."/>
            <person name="Pohl T."/>
            <person name="Merkel B.J."/>
            <person name="Hornburger P."/>
            <person name="Mueller R.-W."/>
            <person name="Bruemmer F."/>
            <person name="Labrenz M."/>
            <person name="Spormann A.M."/>
            <person name="Op den Camp H."/>
            <person name="Overmann J."/>
            <person name="Amann R."/>
            <person name="Jetten M.S.M."/>
            <person name="Mascher T."/>
            <person name="Medema M.H."/>
            <person name="Devos D.P."/>
            <person name="Kaster A.-K."/>
            <person name="Ovreas L."/>
            <person name="Rohde M."/>
            <person name="Galperin M.Y."/>
            <person name="Jogler C."/>
        </authorList>
    </citation>
    <scope>NUCLEOTIDE SEQUENCE [LARGE SCALE GENOMIC DNA]</scope>
    <source>
        <strain evidence="10 11">Pan189</strain>
    </source>
</reference>
<comment type="cofactor">
    <cofactor evidence="6">
        <name>Zn(2+)</name>
        <dbReference type="ChEBI" id="CHEBI:29105"/>
    </cofactor>
    <text evidence="6">Binds 1 zinc ion per subunit.</text>
</comment>
<comment type="subcellular location">
    <subcellularLocation>
        <location evidence="1">Membrane</location>
        <topology evidence="1">Multi-pass membrane protein</topology>
    </subcellularLocation>
</comment>
<dbReference type="SUPFAM" id="SSF53056">
    <property type="entry name" value="beta-carbonic anhydrase, cab"/>
    <property type="match status" value="1"/>
</dbReference>
<gene>
    <name evidence="10" type="primary">dauA_1</name>
    <name evidence="10" type="ORF">Pan189_16230</name>
</gene>
<dbReference type="KEGG" id="svp:Pan189_16230"/>
<dbReference type="AlphaFoldDB" id="A0A517R0A7"/>
<feature type="binding site" evidence="6">
    <location>
        <position position="594"/>
    </location>
    <ligand>
        <name>Zn(2+)</name>
        <dbReference type="ChEBI" id="CHEBI:29105"/>
    </ligand>
</feature>
<feature type="binding site" evidence="6">
    <location>
        <position position="592"/>
    </location>
    <ligand>
        <name>Zn(2+)</name>
        <dbReference type="ChEBI" id="CHEBI:29105"/>
    </ligand>
</feature>
<dbReference type="Pfam" id="PF00916">
    <property type="entry name" value="Sulfate_transp"/>
    <property type="match status" value="1"/>
</dbReference>
<feature type="transmembrane region" description="Helical" evidence="8">
    <location>
        <begin position="310"/>
        <end position="332"/>
    </location>
</feature>
<evidence type="ECO:0000313" key="10">
    <source>
        <dbReference type="EMBL" id="QDT37250.1"/>
    </source>
</evidence>
<dbReference type="GO" id="GO:0008270">
    <property type="term" value="F:zinc ion binding"/>
    <property type="evidence" value="ECO:0007669"/>
    <property type="project" value="InterPro"/>
</dbReference>
<dbReference type="GO" id="GO:0004089">
    <property type="term" value="F:carbonate dehydratase activity"/>
    <property type="evidence" value="ECO:0007669"/>
    <property type="project" value="InterPro"/>
</dbReference>
<evidence type="ECO:0000256" key="1">
    <source>
        <dbReference type="ARBA" id="ARBA00004141"/>
    </source>
</evidence>
<keyword evidence="5 8" id="KW-0472">Membrane</keyword>
<keyword evidence="6" id="KW-0862">Zinc</keyword>
<dbReference type="GO" id="GO:0055085">
    <property type="term" value="P:transmembrane transport"/>
    <property type="evidence" value="ECO:0007669"/>
    <property type="project" value="InterPro"/>
</dbReference>
<comment type="similarity">
    <text evidence="2">Belongs to the beta-class carbonic anhydrase family.</text>
</comment>